<accession>A0A830FY09</accession>
<keyword evidence="5 8" id="KW-0472">Membrane</keyword>
<dbReference type="Pfam" id="PF02537">
    <property type="entry name" value="CRCB"/>
    <property type="match status" value="1"/>
</dbReference>
<name>A0A830FY09_9EURY</name>
<evidence type="ECO:0000256" key="7">
    <source>
        <dbReference type="ARBA" id="ARBA00035585"/>
    </source>
</evidence>
<dbReference type="AlphaFoldDB" id="A0A830FY09"/>
<keyword evidence="8" id="KW-0406">Ion transport</keyword>
<proteinExistence type="inferred from homology"/>
<dbReference type="GO" id="GO:0005886">
    <property type="term" value="C:plasma membrane"/>
    <property type="evidence" value="ECO:0007669"/>
    <property type="project" value="UniProtKB-SubCell"/>
</dbReference>
<comment type="catalytic activity">
    <reaction evidence="7">
        <text>fluoride(in) = fluoride(out)</text>
        <dbReference type="Rhea" id="RHEA:76159"/>
        <dbReference type="ChEBI" id="CHEBI:17051"/>
    </reaction>
    <physiologicalReaction direction="left-to-right" evidence="7">
        <dbReference type="Rhea" id="RHEA:76160"/>
    </physiologicalReaction>
</comment>
<dbReference type="HAMAP" id="MF_00454">
    <property type="entry name" value="FluC"/>
    <property type="match status" value="1"/>
</dbReference>
<dbReference type="GO" id="GO:0140114">
    <property type="term" value="P:cellular detoxification of fluoride"/>
    <property type="evidence" value="ECO:0007669"/>
    <property type="project" value="UniProtKB-UniRule"/>
</dbReference>
<keyword evidence="8" id="KW-0407">Ion channel</keyword>
<feature type="transmembrane region" description="Helical" evidence="8">
    <location>
        <begin position="24"/>
        <end position="42"/>
    </location>
</feature>
<comment type="subcellular location">
    <subcellularLocation>
        <location evidence="1 8">Cell membrane</location>
        <topology evidence="1 8">Multi-pass membrane protein</topology>
    </subcellularLocation>
</comment>
<dbReference type="InterPro" id="IPR003691">
    <property type="entry name" value="FluC"/>
</dbReference>
<keyword evidence="10" id="KW-1185">Reference proteome</keyword>
<sequence>MTPAQTVMSTGTLTSGPLLARLETLALVALGGFAGANCRYVASLLVPGLGGTLLANVVGAFLLGFVFYESRYAGALSAETRLVVATGFLSSFTTYSTFALQSAQSAVLPLVGNVVATYALGFAAVVAGRALARRTAGGASA</sequence>
<feature type="transmembrane region" description="Helical" evidence="8">
    <location>
        <begin position="48"/>
        <end position="68"/>
    </location>
</feature>
<reference evidence="9" key="2">
    <citation type="submission" date="2020-09" db="EMBL/GenBank/DDBJ databases">
        <authorList>
            <person name="Sun Q."/>
            <person name="Ohkuma M."/>
        </authorList>
    </citation>
    <scope>NUCLEOTIDE SEQUENCE</scope>
    <source>
        <strain evidence="9">JCM 16108</strain>
    </source>
</reference>
<organism evidence="9 10">
    <name type="scientific">Halarchaeum rubridurum</name>
    <dbReference type="NCBI Taxonomy" id="489911"/>
    <lineage>
        <taxon>Archaea</taxon>
        <taxon>Methanobacteriati</taxon>
        <taxon>Methanobacteriota</taxon>
        <taxon>Stenosarchaea group</taxon>
        <taxon>Halobacteria</taxon>
        <taxon>Halobacteriales</taxon>
        <taxon>Halobacteriaceae</taxon>
    </lineage>
</organism>
<feature type="transmembrane region" description="Helical" evidence="8">
    <location>
        <begin position="106"/>
        <end position="127"/>
    </location>
</feature>
<keyword evidence="2 8" id="KW-1003">Cell membrane</keyword>
<comment type="function">
    <text evidence="8">Fluoride-specific ion channel. Important for reducing fluoride concentration in the cell, thus reducing its toxicity.</text>
</comment>
<comment type="caution">
    <text evidence="8">Lacks conserved residue(s) required for the propagation of feature annotation.</text>
</comment>
<keyword evidence="3 8" id="KW-0812">Transmembrane</keyword>
<keyword evidence="4 8" id="KW-1133">Transmembrane helix</keyword>
<dbReference type="Proteomes" id="UP000614609">
    <property type="component" value="Unassembled WGS sequence"/>
</dbReference>
<evidence type="ECO:0000256" key="4">
    <source>
        <dbReference type="ARBA" id="ARBA00022989"/>
    </source>
</evidence>
<keyword evidence="8" id="KW-0813">Transport</keyword>
<evidence type="ECO:0000256" key="8">
    <source>
        <dbReference type="HAMAP-Rule" id="MF_00454"/>
    </source>
</evidence>
<evidence type="ECO:0000256" key="5">
    <source>
        <dbReference type="ARBA" id="ARBA00023136"/>
    </source>
</evidence>
<evidence type="ECO:0000256" key="3">
    <source>
        <dbReference type="ARBA" id="ARBA00022692"/>
    </source>
</evidence>
<evidence type="ECO:0000313" key="10">
    <source>
        <dbReference type="Proteomes" id="UP000614609"/>
    </source>
</evidence>
<protein>
    <recommendedName>
        <fullName evidence="8">Fluoride-specific ion channel FluC</fullName>
    </recommendedName>
</protein>
<comment type="caution">
    <text evidence="9">The sequence shown here is derived from an EMBL/GenBank/DDBJ whole genome shotgun (WGS) entry which is preliminary data.</text>
</comment>
<evidence type="ECO:0000313" key="9">
    <source>
        <dbReference type="EMBL" id="GGM56703.1"/>
    </source>
</evidence>
<dbReference type="GO" id="GO:0062054">
    <property type="term" value="F:fluoride channel activity"/>
    <property type="evidence" value="ECO:0007669"/>
    <property type="project" value="UniProtKB-UniRule"/>
</dbReference>
<gene>
    <name evidence="8" type="primary">fluC</name>
    <name evidence="8" type="synonym">crcB</name>
    <name evidence="9" type="ORF">GCM10009017_03580</name>
</gene>
<feature type="transmembrane region" description="Helical" evidence="8">
    <location>
        <begin position="80"/>
        <end position="100"/>
    </location>
</feature>
<evidence type="ECO:0000256" key="6">
    <source>
        <dbReference type="ARBA" id="ARBA00035120"/>
    </source>
</evidence>
<dbReference type="EMBL" id="BMOO01000001">
    <property type="protein sequence ID" value="GGM56703.1"/>
    <property type="molecule type" value="Genomic_DNA"/>
</dbReference>
<evidence type="ECO:0000256" key="2">
    <source>
        <dbReference type="ARBA" id="ARBA00022475"/>
    </source>
</evidence>
<reference evidence="9" key="1">
    <citation type="journal article" date="2014" name="Int. J. Syst. Evol. Microbiol.">
        <title>Complete genome sequence of Corynebacterium casei LMG S-19264T (=DSM 44701T), isolated from a smear-ripened cheese.</title>
        <authorList>
            <consortium name="US DOE Joint Genome Institute (JGI-PGF)"/>
            <person name="Walter F."/>
            <person name="Albersmeier A."/>
            <person name="Kalinowski J."/>
            <person name="Ruckert C."/>
        </authorList>
    </citation>
    <scope>NUCLEOTIDE SEQUENCE</scope>
    <source>
        <strain evidence="9">JCM 16108</strain>
    </source>
</reference>
<evidence type="ECO:0000256" key="1">
    <source>
        <dbReference type="ARBA" id="ARBA00004651"/>
    </source>
</evidence>
<comment type="similarity">
    <text evidence="6 8">Belongs to the fluoride channel Fluc/FEX (TC 1.A.43) family.</text>
</comment>